<dbReference type="InterPro" id="IPR041033">
    <property type="entry name" value="SpaA_PFL_dom_1"/>
</dbReference>
<feature type="domain" description="SpaA-like prealbumin fold" evidence="8">
    <location>
        <begin position="464"/>
        <end position="558"/>
    </location>
</feature>
<dbReference type="EMBL" id="JGYK01000001">
    <property type="protein sequence ID" value="KFI40736.1"/>
    <property type="molecule type" value="Genomic_DNA"/>
</dbReference>
<evidence type="ECO:0000256" key="2">
    <source>
        <dbReference type="ARBA" id="ARBA00022525"/>
    </source>
</evidence>
<reference evidence="9 10" key="1">
    <citation type="submission" date="2014-03" db="EMBL/GenBank/DDBJ databases">
        <title>Genomics of Bifidobacteria.</title>
        <authorList>
            <person name="Ventura M."/>
            <person name="Milani C."/>
            <person name="Lugli G.A."/>
        </authorList>
    </citation>
    <scope>NUCLEOTIDE SEQUENCE [LARGE SCALE GENOMIC DNA]</scope>
    <source>
        <strain evidence="9 10">DSM 22766</strain>
    </source>
</reference>
<dbReference type="Proteomes" id="UP000029015">
    <property type="component" value="Unassembled WGS sequence"/>
</dbReference>
<evidence type="ECO:0000256" key="5">
    <source>
        <dbReference type="SAM" id="Phobius"/>
    </source>
</evidence>
<evidence type="ECO:0000256" key="4">
    <source>
        <dbReference type="ARBA" id="ARBA00023088"/>
    </source>
</evidence>
<organism evidence="9 10">
    <name type="scientific">Bifidobacterium actinocoloniiforme DSM 22766</name>
    <dbReference type="NCBI Taxonomy" id="1437605"/>
    <lineage>
        <taxon>Bacteria</taxon>
        <taxon>Bacillati</taxon>
        <taxon>Actinomycetota</taxon>
        <taxon>Actinomycetes</taxon>
        <taxon>Bifidobacteriales</taxon>
        <taxon>Bifidobacteriaceae</taxon>
        <taxon>Bifidobacterium</taxon>
    </lineage>
</organism>
<evidence type="ECO:0000313" key="10">
    <source>
        <dbReference type="Proteomes" id="UP000029015"/>
    </source>
</evidence>
<name>A0A086Z2I6_9BIFI</name>
<proteinExistence type="predicted"/>
<evidence type="ECO:0000256" key="1">
    <source>
        <dbReference type="ARBA" id="ARBA00022512"/>
    </source>
</evidence>
<evidence type="ECO:0000256" key="3">
    <source>
        <dbReference type="ARBA" id="ARBA00022729"/>
    </source>
</evidence>
<accession>A0A086Z2I6</accession>
<dbReference type="AlphaFoldDB" id="A0A086Z2I6"/>
<dbReference type="GO" id="GO:0005975">
    <property type="term" value="P:carbohydrate metabolic process"/>
    <property type="evidence" value="ECO:0007669"/>
    <property type="project" value="UniProtKB-ARBA"/>
</dbReference>
<feature type="domain" description="Gram-positive cocci surface proteins LPxTG" evidence="7">
    <location>
        <begin position="627"/>
        <end position="662"/>
    </location>
</feature>
<keyword evidence="3 6" id="KW-0732">Signal</keyword>
<keyword evidence="5" id="KW-0472">Membrane</keyword>
<dbReference type="Pfam" id="PF00746">
    <property type="entry name" value="Gram_pos_anchor"/>
    <property type="match status" value="1"/>
</dbReference>
<gene>
    <name evidence="9" type="ORF">BACT_1443</name>
</gene>
<dbReference type="RefSeq" id="WP_081924922.1">
    <property type="nucleotide sequence ID" value="NZ_CP011786.1"/>
</dbReference>
<evidence type="ECO:0008006" key="11">
    <source>
        <dbReference type="Google" id="ProtNLM"/>
    </source>
</evidence>
<keyword evidence="10" id="KW-1185">Reference proteome</keyword>
<keyword evidence="1" id="KW-0134">Cell wall</keyword>
<feature type="transmembrane region" description="Helical" evidence="5">
    <location>
        <begin position="639"/>
        <end position="657"/>
    </location>
</feature>
<dbReference type="eggNOG" id="ENOG5031JKK">
    <property type="taxonomic scope" value="Bacteria"/>
</dbReference>
<dbReference type="Gene3D" id="2.60.40.10">
    <property type="entry name" value="Immunoglobulins"/>
    <property type="match status" value="2"/>
</dbReference>
<protein>
    <recommendedName>
        <fullName evidence="11">Fimbrial subunit FimA</fullName>
    </recommendedName>
</protein>
<dbReference type="NCBIfam" id="TIGR01167">
    <property type="entry name" value="LPXTG_anchor"/>
    <property type="match status" value="1"/>
</dbReference>
<dbReference type="Pfam" id="PF17802">
    <property type="entry name" value="SpaA"/>
    <property type="match status" value="1"/>
</dbReference>
<keyword evidence="4" id="KW-0572">Peptidoglycan-anchor</keyword>
<keyword evidence="2" id="KW-0964">Secreted</keyword>
<evidence type="ECO:0000313" key="9">
    <source>
        <dbReference type="EMBL" id="KFI40736.1"/>
    </source>
</evidence>
<keyword evidence="5" id="KW-1133">Transmembrane helix</keyword>
<sequence>MRIQNDKTGSRSLAARLLGLLVAVLTTAAAFLVAAPGAHAADPDTISADDEFSTSVDPAAGEHDKVTLTKYLANAAGNAATGSSLDAKPGTAVGVGVVFKLREIVATGSHNPSDMNPNGGANKNYNYVDGKTWAGVTDANGKIANLASGNPAVGIWMKAPATDPVDAASWKAWAQGQGSAPATSADVLPLEATGTHYYELSEVAHPVSLNHYTPAETTVFSLPYMTTGKYTVNGTQQTMTGYIHHLHIFPKNVNTQQVSKSITKVNGSDYVPGSEAAVAGNTVTWQINNNISTASPVNNDNNIYWNYIQSAGNTGEYLRVVDRVSSALSVDTDTASNVSVVFTYNDGTSDHTRGLMSDSDYTMEKLSTPPTRINSTDEMFTDDGSSQYLVFHFKKASNSSLSGVTGTVNDPRFVITIRSTVTPNGAGDGSLAGRLSNSVATDTYNDSRQNPGSQADASMPSAGFQFAKVKTDGTGLAGAKFALQKNDDTGTFLLQDGTFGADGQSANPMITATSNNQGVVTFTGIKLPVGVSSDQGQFKLVEIAAPANYQQASTKFNIVDFGDVVSKASVSDAIAAFPSGLHPNMSKLNFGSYDPAAHNVSISPNIKDANGDQITKGMMNWKSGESGAPISLPLTGGKGIILLLIIGLAIMGGVLVARNRKNASVGRHI</sequence>
<keyword evidence="5" id="KW-0812">Transmembrane</keyword>
<feature type="chain" id="PRO_5001817919" description="Fimbrial subunit FimA" evidence="6">
    <location>
        <begin position="41"/>
        <end position="669"/>
    </location>
</feature>
<evidence type="ECO:0000259" key="8">
    <source>
        <dbReference type="Pfam" id="PF17802"/>
    </source>
</evidence>
<dbReference type="OrthoDB" id="3240424at2"/>
<evidence type="ECO:0000259" key="7">
    <source>
        <dbReference type="Pfam" id="PF00746"/>
    </source>
</evidence>
<dbReference type="InterPro" id="IPR013783">
    <property type="entry name" value="Ig-like_fold"/>
</dbReference>
<feature type="signal peptide" evidence="6">
    <location>
        <begin position="1"/>
        <end position="40"/>
    </location>
</feature>
<comment type="caution">
    <text evidence="9">The sequence shown here is derived from an EMBL/GenBank/DDBJ whole genome shotgun (WGS) entry which is preliminary data.</text>
</comment>
<evidence type="ECO:0000256" key="6">
    <source>
        <dbReference type="SAM" id="SignalP"/>
    </source>
</evidence>
<dbReference type="InterPro" id="IPR019931">
    <property type="entry name" value="LPXTG_anchor"/>
</dbReference>